<evidence type="ECO:0000256" key="2">
    <source>
        <dbReference type="ARBA" id="ARBA00022679"/>
    </source>
</evidence>
<dbReference type="Pfam" id="PF00485">
    <property type="entry name" value="PRK"/>
    <property type="match status" value="1"/>
</dbReference>
<comment type="pathway">
    <text evidence="1 5">Pyrimidine metabolism; UMP biosynthesis via salvage pathway; UMP from uridine: step 1/1.</text>
</comment>
<sequence>MRKPVLIIAIAGASGSGKTTIAHTIMNAMPEGKKCAIICQDSYYHPVNIIQKKLNGIVNFDHPESFDWELMRQQIFAIKNNESVDIPIYDYVKHQRQKETNHLAGVDVLILEGIYAIYDDILNKHIDLKVFVQTPKDECLMRRILRDLKERGRNIDSIAEQWRTTVSLMYDQYVKPSQINADIIVPWSEKNQTALDLLIDVFHHRVI</sequence>
<keyword evidence="5" id="KW-0963">Cytoplasm</keyword>
<dbReference type="InterPro" id="IPR006083">
    <property type="entry name" value="PRK/URK"/>
</dbReference>
<keyword evidence="2 5" id="KW-0808">Transferase</keyword>
<dbReference type="NCBIfam" id="TIGR00235">
    <property type="entry name" value="udk"/>
    <property type="match status" value="1"/>
</dbReference>
<comment type="subcellular location">
    <subcellularLocation>
        <location evidence="5">Cytoplasm</location>
    </subcellularLocation>
</comment>
<dbReference type="EMBL" id="JAOXHJ010000001">
    <property type="protein sequence ID" value="MCV3753939.1"/>
    <property type="molecule type" value="Genomic_DNA"/>
</dbReference>
<dbReference type="NCBIfam" id="NF004018">
    <property type="entry name" value="PRK05480.1"/>
    <property type="match status" value="1"/>
</dbReference>
<evidence type="ECO:0000256" key="4">
    <source>
        <dbReference type="ARBA" id="ARBA00022777"/>
    </source>
</evidence>
<dbReference type="Gene3D" id="3.40.50.300">
    <property type="entry name" value="P-loop containing nucleotide triphosphate hydrolases"/>
    <property type="match status" value="1"/>
</dbReference>
<comment type="similarity">
    <text evidence="5">Belongs to the uridine kinase family.</text>
</comment>
<comment type="catalytic activity">
    <reaction evidence="5">
        <text>uridine + ATP = UMP + ADP + H(+)</text>
        <dbReference type="Rhea" id="RHEA:16825"/>
        <dbReference type="ChEBI" id="CHEBI:15378"/>
        <dbReference type="ChEBI" id="CHEBI:16704"/>
        <dbReference type="ChEBI" id="CHEBI:30616"/>
        <dbReference type="ChEBI" id="CHEBI:57865"/>
        <dbReference type="ChEBI" id="CHEBI:456216"/>
        <dbReference type="EC" id="2.7.1.48"/>
    </reaction>
</comment>
<evidence type="ECO:0000256" key="3">
    <source>
        <dbReference type="ARBA" id="ARBA00022741"/>
    </source>
</evidence>
<organism evidence="7 8">
    <name type="scientific">Ureaplasma zalophigenitalium</name>
    <dbReference type="NCBI Taxonomy" id="907723"/>
    <lineage>
        <taxon>Bacteria</taxon>
        <taxon>Bacillati</taxon>
        <taxon>Mycoplasmatota</taxon>
        <taxon>Mycoplasmoidales</taxon>
        <taxon>Mycoplasmoidaceae</taxon>
        <taxon>Ureaplasma</taxon>
    </lineage>
</organism>
<evidence type="ECO:0000313" key="8">
    <source>
        <dbReference type="Proteomes" id="UP001207252"/>
    </source>
</evidence>
<dbReference type="PRINTS" id="PR00988">
    <property type="entry name" value="URIDINKINASE"/>
</dbReference>
<dbReference type="CDD" id="cd02023">
    <property type="entry name" value="UMPK"/>
    <property type="match status" value="1"/>
</dbReference>
<comment type="pathway">
    <text evidence="5">Pyrimidine metabolism; CTP biosynthesis via salvage pathway; CTP from cytidine: step 1/3.</text>
</comment>
<accession>A0ABT3BNX6</accession>
<dbReference type="EC" id="2.7.1.48" evidence="5"/>
<dbReference type="Proteomes" id="UP001207252">
    <property type="component" value="Unassembled WGS sequence"/>
</dbReference>
<comment type="caution">
    <text evidence="7">The sequence shown here is derived from an EMBL/GenBank/DDBJ whole genome shotgun (WGS) entry which is preliminary data.</text>
</comment>
<feature type="domain" description="Phosphoribulokinase/uridine kinase" evidence="6">
    <location>
        <begin position="7"/>
        <end position="193"/>
    </location>
</feature>
<keyword evidence="8" id="KW-1185">Reference proteome</keyword>
<keyword evidence="3 5" id="KW-0547">Nucleotide-binding</keyword>
<gene>
    <name evidence="7" type="primary">udk</name>
    <name evidence="7" type="ORF">OF365_00950</name>
</gene>
<dbReference type="RefSeq" id="WP_263817740.1">
    <property type="nucleotide sequence ID" value="NZ_JAOXHJ010000001.1"/>
</dbReference>
<protein>
    <recommendedName>
        <fullName evidence="5">Uridine kinase</fullName>
        <ecNumber evidence="5">2.7.1.48</ecNumber>
    </recommendedName>
</protein>
<reference evidence="7 8" key="1">
    <citation type="journal article" date="2020" name="Int. J. Syst. Evol. Microbiol.">
        <title>Ureaplasma miroungigenitalium sp. nov. isolated from northern elephant seals (Mirounga angustirostris) and Ureaplasma zalophigenitalium sp. nov. isolated from California sea lions (Zalophus californianus).</title>
        <authorList>
            <person name="Volokhov D.V."/>
            <person name="Gulland F.M."/>
            <person name="Gao Y."/>
            <person name="Chizhikov V.E."/>
        </authorList>
    </citation>
    <scope>NUCLEOTIDE SEQUENCE [LARGE SCALE GENOMIC DNA]</scope>
    <source>
        <strain evidence="7 8">CSL7644-GEN</strain>
    </source>
</reference>
<dbReference type="PANTHER" id="PTHR10285">
    <property type="entry name" value="URIDINE KINASE"/>
    <property type="match status" value="1"/>
</dbReference>
<evidence type="ECO:0000259" key="6">
    <source>
        <dbReference type="Pfam" id="PF00485"/>
    </source>
</evidence>
<dbReference type="InterPro" id="IPR000764">
    <property type="entry name" value="Uridine_kinase-like"/>
</dbReference>
<keyword evidence="4 5" id="KW-0418">Kinase</keyword>
<name>A0ABT3BNX6_9BACT</name>
<dbReference type="InterPro" id="IPR027417">
    <property type="entry name" value="P-loop_NTPase"/>
</dbReference>
<evidence type="ECO:0000256" key="5">
    <source>
        <dbReference type="RuleBase" id="RU003825"/>
    </source>
</evidence>
<evidence type="ECO:0000313" key="7">
    <source>
        <dbReference type="EMBL" id="MCV3753939.1"/>
    </source>
</evidence>
<proteinExistence type="inferred from homology"/>
<keyword evidence="5" id="KW-0067">ATP-binding</keyword>
<dbReference type="GO" id="GO:0004849">
    <property type="term" value="F:uridine kinase activity"/>
    <property type="evidence" value="ECO:0007669"/>
    <property type="project" value="UniProtKB-EC"/>
</dbReference>
<comment type="catalytic activity">
    <reaction evidence="5">
        <text>cytidine + ATP = CMP + ADP + H(+)</text>
        <dbReference type="Rhea" id="RHEA:24674"/>
        <dbReference type="ChEBI" id="CHEBI:15378"/>
        <dbReference type="ChEBI" id="CHEBI:17562"/>
        <dbReference type="ChEBI" id="CHEBI:30616"/>
        <dbReference type="ChEBI" id="CHEBI:60377"/>
        <dbReference type="ChEBI" id="CHEBI:456216"/>
        <dbReference type="EC" id="2.7.1.48"/>
    </reaction>
</comment>
<dbReference type="SUPFAM" id="SSF52540">
    <property type="entry name" value="P-loop containing nucleoside triphosphate hydrolases"/>
    <property type="match status" value="1"/>
</dbReference>
<evidence type="ECO:0000256" key="1">
    <source>
        <dbReference type="ARBA" id="ARBA00004690"/>
    </source>
</evidence>